<feature type="region of interest" description="Disordered" evidence="2">
    <location>
        <begin position="279"/>
        <end position="300"/>
    </location>
</feature>
<keyword evidence="3" id="KW-0472">Membrane</keyword>
<feature type="domain" description="EF-hand" evidence="4">
    <location>
        <begin position="130"/>
        <end position="166"/>
    </location>
</feature>
<evidence type="ECO:0000313" key="6">
    <source>
        <dbReference type="Proteomes" id="UP001146120"/>
    </source>
</evidence>
<dbReference type="PROSITE" id="PS00018">
    <property type="entry name" value="EF_HAND_1"/>
    <property type="match status" value="2"/>
</dbReference>
<dbReference type="SUPFAM" id="SSF47473">
    <property type="entry name" value="EF-hand"/>
    <property type="match status" value="1"/>
</dbReference>
<keyword evidence="3" id="KW-0812">Transmembrane</keyword>
<keyword evidence="3" id="KW-1133">Transmembrane helix</keyword>
<organism evidence="5 6">
    <name type="scientific">Lagenidium giganteum</name>
    <dbReference type="NCBI Taxonomy" id="4803"/>
    <lineage>
        <taxon>Eukaryota</taxon>
        <taxon>Sar</taxon>
        <taxon>Stramenopiles</taxon>
        <taxon>Oomycota</taxon>
        <taxon>Peronosporomycetes</taxon>
        <taxon>Pythiales</taxon>
        <taxon>Pythiaceae</taxon>
    </lineage>
</organism>
<evidence type="ECO:0000256" key="2">
    <source>
        <dbReference type="SAM" id="MobiDB-lite"/>
    </source>
</evidence>
<reference evidence="5" key="2">
    <citation type="journal article" date="2023" name="Microbiol Resour">
        <title>Decontamination and Annotation of the Draft Genome Sequence of the Oomycete Lagenidium giganteum ARSEF 373.</title>
        <authorList>
            <person name="Morgan W.R."/>
            <person name="Tartar A."/>
        </authorList>
    </citation>
    <scope>NUCLEOTIDE SEQUENCE</scope>
    <source>
        <strain evidence="5">ARSEF 373</strain>
    </source>
</reference>
<dbReference type="InterPro" id="IPR018247">
    <property type="entry name" value="EF_Hand_1_Ca_BS"/>
</dbReference>
<dbReference type="GO" id="GO:0005509">
    <property type="term" value="F:calcium ion binding"/>
    <property type="evidence" value="ECO:0007669"/>
    <property type="project" value="InterPro"/>
</dbReference>
<feature type="transmembrane region" description="Helical" evidence="3">
    <location>
        <begin position="360"/>
        <end position="379"/>
    </location>
</feature>
<evidence type="ECO:0000256" key="1">
    <source>
        <dbReference type="ARBA" id="ARBA00022837"/>
    </source>
</evidence>
<dbReference type="NCBIfam" id="NF047767">
    <property type="entry name" value="LBF_2804_fam"/>
    <property type="match status" value="1"/>
</dbReference>
<reference evidence="5" key="1">
    <citation type="submission" date="2022-11" db="EMBL/GenBank/DDBJ databases">
        <authorList>
            <person name="Morgan W.R."/>
            <person name="Tartar A."/>
        </authorList>
    </citation>
    <scope>NUCLEOTIDE SEQUENCE</scope>
    <source>
        <strain evidence="5">ARSEF 373</strain>
    </source>
</reference>
<keyword evidence="1" id="KW-0106">Calcium</keyword>
<evidence type="ECO:0000256" key="3">
    <source>
        <dbReference type="SAM" id="Phobius"/>
    </source>
</evidence>
<dbReference type="InterPro" id="IPR011992">
    <property type="entry name" value="EF-hand-dom_pair"/>
</dbReference>
<evidence type="ECO:0000313" key="5">
    <source>
        <dbReference type="EMBL" id="DAZ95261.1"/>
    </source>
</evidence>
<dbReference type="EMBL" id="DAKRPA010000212">
    <property type="protein sequence ID" value="DAZ95261.1"/>
    <property type="molecule type" value="Genomic_DNA"/>
</dbReference>
<name>A0AAV2YN79_9STRA</name>
<proteinExistence type="predicted"/>
<dbReference type="Gene3D" id="1.10.238.10">
    <property type="entry name" value="EF-hand"/>
    <property type="match status" value="1"/>
</dbReference>
<keyword evidence="6" id="KW-1185">Reference proteome</keyword>
<protein>
    <recommendedName>
        <fullName evidence="4">EF-hand domain-containing protein</fullName>
    </recommendedName>
</protein>
<dbReference type="Proteomes" id="UP001146120">
    <property type="component" value="Unassembled WGS sequence"/>
</dbReference>
<feature type="transmembrane region" description="Helical" evidence="3">
    <location>
        <begin position="328"/>
        <end position="348"/>
    </location>
</feature>
<evidence type="ECO:0000259" key="4">
    <source>
        <dbReference type="PROSITE" id="PS50222"/>
    </source>
</evidence>
<gene>
    <name evidence="5" type="ORF">N0F65_002373</name>
</gene>
<feature type="transmembrane region" description="Helical" evidence="3">
    <location>
        <begin position="479"/>
        <end position="497"/>
    </location>
</feature>
<sequence length="730" mass="82620">MTETKVEQLRRTFQVCDGNDDNRLAAREVELLFEMVGLRAKKFERILTVSALASDRPAKAAAPKVPDLSFAQFLVKYGRLMNEFATLPSEGFLARCKRLKLGFQKCDPSADAGVSYKAFEIALQKLGVIASDDELTTAFDRLDRDGDGMIEWSDVMQRYWRAIGDDSDPTRQCYIIDKVPLDALGDLPTVLLPTTKFDPPGAVKGAEYDRMAAPANPIRMLHKKNLTHKMFARSFPWWPGNDIRKKSAPVEEKKWTIEQVGVKVMVGISQTRISQIKMSRSSKVAPRDHSTHTSAHMNGSSRRINVSTGSVAPSTGLSLKIRRAVKRIEFMAILIAAVLGVLFGLLSLQCEDTFLSHIEYLSVEYYAYLALINLCVSLLEISCMFVTALVCAFQVTVCTNLVLYPLDREREFLVRSIARAALQVPPRSDKIFGIDPARGAPPLTVFLLLLMHTTKRYVLRFMLKLIVRRMMWRAAAKTLMAAVIVPMNGLLDAWTLWQVMLACRVTIIGPPCAIAVLERLFLEERGYASPFQRVDYLRVVGCVTVCKRCIPSNIELMVNRMRQEWLREGLWPRGAGCTCFEDPQETCLAHPLDDMERLLVSLMLYSARQNRRASNTIAFQHTRTIFLLLIVALIIDGNLEWAERRLYMRACRAANMQNEWKTILRLKNDYLDGKGIQLDEIHAIIKSNKNVMVDDHPRRPSNLSESDVPRAPWRESASFILNRLAKTLSV</sequence>
<dbReference type="PROSITE" id="PS50222">
    <property type="entry name" value="EF_HAND_2"/>
    <property type="match status" value="1"/>
</dbReference>
<dbReference type="AlphaFoldDB" id="A0AAV2YN79"/>
<accession>A0AAV2YN79</accession>
<comment type="caution">
    <text evidence="5">The sequence shown here is derived from an EMBL/GenBank/DDBJ whole genome shotgun (WGS) entry which is preliminary data.</text>
</comment>
<dbReference type="InterPro" id="IPR002048">
    <property type="entry name" value="EF_hand_dom"/>
</dbReference>